<keyword evidence="2" id="KW-1185">Reference proteome</keyword>
<dbReference type="OrthoDB" id="165450at2"/>
<accession>A0A4P6JJX3</accession>
<gene>
    <name evidence="1" type="ORF">EPA93_05195</name>
</gene>
<dbReference type="AlphaFoldDB" id="A0A4P6JJX3"/>
<name>A0A4P6JJX3_KTERU</name>
<dbReference type="EMBL" id="CP035758">
    <property type="protein sequence ID" value="QBD75429.1"/>
    <property type="molecule type" value="Genomic_DNA"/>
</dbReference>
<reference evidence="1 2" key="1">
    <citation type="submission" date="2019-01" db="EMBL/GenBank/DDBJ databases">
        <title>Ktedonosporobacter rubrisoli SCAWS-G2.</title>
        <authorList>
            <person name="Huang Y."/>
            <person name="Yan B."/>
        </authorList>
    </citation>
    <scope>NUCLEOTIDE SEQUENCE [LARGE SCALE GENOMIC DNA]</scope>
    <source>
        <strain evidence="1 2">SCAWS-G2</strain>
    </source>
</reference>
<dbReference type="InterPro" id="IPR034660">
    <property type="entry name" value="DinB/YfiT-like"/>
</dbReference>
<dbReference type="Pfam" id="PF08020">
    <property type="entry name" value="DUF1706"/>
    <property type="match status" value="1"/>
</dbReference>
<dbReference type="InterPro" id="IPR012550">
    <property type="entry name" value="DUF1706"/>
</dbReference>
<organism evidence="1 2">
    <name type="scientific">Ktedonosporobacter rubrisoli</name>
    <dbReference type="NCBI Taxonomy" id="2509675"/>
    <lineage>
        <taxon>Bacteria</taxon>
        <taxon>Bacillati</taxon>
        <taxon>Chloroflexota</taxon>
        <taxon>Ktedonobacteria</taxon>
        <taxon>Ktedonobacterales</taxon>
        <taxon>Ktedonosporobacteraceae</taxon>
        <taxon>Ktedonosporobacter</taxon>
    </lineage>
</organism>
<dbReference type="Gene3D" id="1.20.120.450">
    <property type="entry name" value="dinb family like domain"/>
    <property type="match status" value="1"/>
</dbReference>
<dbReference type="Proteomes" id="UP000290365">
    <property type="component" value="Chromosome"/>
</dbReference>
<dbReference type="InterPro" id="IPR011990">
    <property type="entry name" value="TPR-like_helical_dom_sf"/>
</dbReference>
<dbReference type="NCBIfam" id="NF047558">
    <property type="entry name" value="TPR_END_plus"/>
    <property type="match status" value="1"/>
</dbReference>
<proteinExistence type="predicted"/>
<evidence type="ECO:0000313" key="1">
    <source>
        <dbReference type="EMBL" id="QBD75429.1"/>
    </source>
</evidence>
<dbReference type="KEGG" id="kbs:EPA93_05195"/>
<protein>
    <submittedName>
        <fullName evidence="1">ClbS/DfsB family four-helix bundle protein</fullName>
    </submittedName>
</protein>
<dbReference type="SUPFAM" id="SSF48452">
    <property type="entry name" value="TPR-like"/>
    <property type="match status" value="1"/>
</dbReference>
<sequence length="236" mass="26778">MQQKALQASLLALLSQARQAELRWISSLSEDEREAHGTLQHWSVKDLLAHMAAWKARGAERLTALARGTTLPMQKSLDQFNEEKFLASQSLSWQEVQEEALRAFATLMEQVEKLPQEVFMKPEELVWQIMACGGKHPYRHLAEFYLQRGEIQPAMQIYDELIEVLRAMPLPPAELGRAIYQLACFSALAGLHNRSLMALAEALQLEPTAREWLEQESVLDPLRSLPAFQALYSGPI</sequence>
<dbReference type="SUPFAM" id="SSF109854">
    <property type="entry name" value="DinB/YfiT-like putative metalloenzymes"/>
    <property type="match status" value="1"/>
</dbReference>
<evidence type="ECO:0000313" key="2">
    <source>
        <dbReference type="Proteomes" id="UP000290365"/>
    </source>
</evidence>
<dbReference type="RefSeq" id="WP_129886027.1">
    <property type="nucleotide sequence ID" value="NZ_CP035758.1"/>
</dbReference>